<dbReference type="EMBL" id="JAQNDM010000002">
    <property type="protein sequence ID" value="MDC0711002.1"/>
    <property type="molecule type" value="Genomic_DNA"/>
</dbReference>
<dbReference type="InterPro" id="IPR036852">
    <property type="entry name" value="Peptidase_S8/S53_dom_sf"/>
</dbReference>
<evidence type="ECO:0000256" key="1">
    <source>
        <dbReference type="ARBA" id="ARBA00011073"/>
    </source>
</evidence>
<sequence>MAKPFNRPHLFIRKQPDTSPFTSPGSGGGSSRSKARDRATHGAQLKNEFTAALPPKEDEARVFRFEFEGEPGFALELKSLESEHKGIELLNVRRAGDTMLATVLVPRGKLGHFLGLFEDYLTKTRGTKNNPANKSLVESISHVRRASVRSLWTDPLERFPSGEAALWWEVWLRGRQDSADAFKAVAQQAKLPVSKMPLLFTDRAVLNLCATVLQVSHLLERDELIAELREAKTSTAEFLALPSSDQVLWTRDLLARVQAPPVEGPSVCILDTGVNRGHELLGLALPPASQLTVNPLWGVDDRHGHGTQMAGLALYGDLGPVLTSKNRVLLRHGLESVKLFPGPGDSHAPEVYGAVTTESAARAQIQSPDRTRTFCMAVTSPDGHEKGVPSSWSSAVDDLAFGSADHQKRLMCISAGNIDPAHFILYPQGNQTELIRDPGQSWNALTVGAFADRDALSDPDLAGWKPLASLGGLCPSSPTSLAWDSDWPIKPDIVMPGGNAAIAPDGKACDFARSLSLLTTHFLPVARQFSASGETSAATALAARLSARLHAEYAQLWPETVRALLVHSAEWTPEMRRTLPQKKRGRGEKKTQKKGDYRKLLRMYGYGEPQEAAALFSAEDALTLIGQHEIQPFGVHPKHKGQIATRDMHLHALPWPEDVLRDLGETEVELRVTLSYFIEPLPGERGYAQNQRHRYASHGLRFELKAALESLAEFTVRINKAARTEGEGAASESDAKQWLFGPDLRSAGSLHSDRWRGTAVDLANKGFLAVYPTVGWWKERPRLGRGETRTRYALVVSIRTPEVDTDIYTPVAIQLGIPITL</sequence>
<dbReference type="RefSeq" id="WP_272140951.1">
    <property type="nucleotide sequence ID" value="NZ_JAQNDM010000002.1"/>
</dbReference>
<evidence type="ECO:0000313" key="8">
    <source>
        <dbReference type="Proteomes" id="UP001221838"/>
    </source>
</evidence>
<comment type="similarity">
    <text evidence="1">Belongs to the peptidase S8 family.</text>
</comment>
<name>A0ABT5DFA0_9BACT</name>
<evidence type="ECO:0000256" key="2">
    <source>
        <dbReference type="ARBA" id="ARBA00022670"/>
    </source>
</evidence>
<evidence type="ECO:0000259" key="6">
    <source>
        <dbReference type="Pfam" id="PF00082"/>
    </source>
</evidence>
<keyword evidence="3" id="KW-0378">Hydrolase</keyword>
<keyword evidence="2" id="KW-0645">Protease</keyword>
<gene>
    <name evidence="7" type="ORF">POL68_21195</name>
</gene>
<reference evidence="7 8" key="1">
    <citation type="submission" date="2022-11" db="EMBL/GenBank/DDBJ databases">
        <title>Minimal conservation of predation-associated metabolite biosynthetic gene clusters underscores biosynthetic potential of Myxococcota including descriptions for ten novel species: Archangium lansinium sp. nov., Myxococcus landrumus sp. nov., Nannocystis bai.</title>
        <authorList>
            <person name="Ahearne A."/>
            <person name="Stevens C."/>
            <person name="Dowd S."/>
        </authorList>
    </citation>
    <scope>NUCLEOTIDE SEQUENCE [LARGE SCALE GENOMIC DNA]</scope>
    <source>
        <strain evidence="7 8">NCWAL01</strain>
    </source>
</reference>
<dbReference type="CDD" id="cd04847">
    <property type="entry name" value="Peptidases_S8_Subtilisin_like_2"/>
    <property type="match status" value="1"/>
</dbReference>
<dbReference type="SUPFAM" id="SSF52743">
    <property type="entry name" value="Subtilisin-like"/>
    <property type="match status" value="1"/>
</dbReference>
<protein>
    <submittedName>
        <fullName evidence="7">S8 family peptidase</fullName>
    </submittedName>
</protein>
<dbReference type="InterPro" id="IPR050131">
    <property type="entry name" value="Peptidase_S8_subtilisin-like"/>
</dbReference>
<evidence type="ECO:0000256" key="5">
    <source>
        <dbReference type="SAM" id="MobiDB-lite"/>
    </source>
</evidence>
<comment type="caution">
    <text evidence="7">The sequence shown here is derived from an EMBL/GenBank/DDBJ whole genome shotgun (WGS) entry which is preliminary data.</text>
</comment>
<organism evidence="7 8">
    <name type="scientific">Stigmatella ashevillensis</name>
    <dbReference type="NCBI Taxonomy" id="2995309"/>
    <lineage>
        <taxon>Bacteria</taxon>
        <taxon>Pseudomonadati</taxon>
        <taxon>Myxococcota</taxon>
        <taxon>Myxococcia</taxon>
        <taxon>Myxococcales</taxon>
        <taxon>Cystobacterineae</taxon>
        <taxon>Archangiaceae</taxon>
        <taxon>Stigmatella</taxon>
    </lineage>
</organism>
<dbReference type="PANTHER" id="PTHR43806:SF11">
    <property type="entry name" value="CEREVISIN-RELATED"/>
    <property type="match status" value="1"/>
</dbReference>
<dbReference type="Gene3D" id="3.40.50.200">
    <property type="entry name" value="Peptidase S8/S53 domain"/>
    <property type="match status" value="1"/>
</dbReference>
<keyword evidence="4" id="KW-0720">Serine protease</keyword>
<evidence type="ECO:0000256" key="4">
    <source>
        <dbReference type="ARBA" id="ARBA00022825"/>
    </source>
</evidence>
<dbReference type="PANTHER" id="PTHR43806">
    <property type="entry name" value="PEPTIDASE S8"/>
    <property type="match status" value="1"/>
</dbReference>
<keyword evidence="8" id="KW-1185">Reference proteome</keyword>
<dbReference type="Proteomes" id="UP001221838">
    <property type="component" value="Unassembled WGS sequence"/>
</dbReference>
<feature type="domain" description="Peptidase S8/S53" evidence="6">
    <location>
        <begin position="264"/>
        <end position="607"/>
    </location>
</feature>
<dbReference type="InterPro" id="IPR034074">
    <property type="entry name" value="Y4bN_pept_dom"/>
</dbReference>
<feature type="region of interest" description="Disordered" evidence="5">
    <location>
        <begin position="1"/>
        <end position="48"/>
    </location>
</feature>
<dbReference type="InterPro" id="IPR000209">
    <property type="entry name" value="Peptidase_S8/S53_dom"/>
</dbReference>
<evidence type="ECO:0000256" key="3">
    <source>
        <dbReference type="ARBA" id="ARBA00022801"/>
    </source>
</evidence>
<evidence type="ECO:0000313" key="7">
    <source>
        <dbReference type="EMBL" id="MDC0711002.1"/>
    </source>
</evidence>
<accession>A0ABT5DFA0</accession>
<dbReference type="Pfam" id="PF00082">
    <property type="entry name" value="Peptidase_S8"/>
    <property type="match status" value="1"/>
</dbReference>
<proteinExistence type="inferred from homology"/>